<reference evidence="2 3" key="1">
    <citation type="submission" date="2020-07" db="EMBL/GenBank/DDBJ databases">
        <title>non toxigenic Corynebacterium sp. nov from a clinical source.</title>
        <authorList>
            <person name="Bernier A.-M."/>
            <person name="Bernard K."/>
        </authorList>
    </citation>
    <scope>NUCLEOTIDE SEQUENCE [LARGE SCALE GENOMIC DNA]</scope>
    <source>
        <strain evidence="3">NML 93-0612</strain>
    </source>
</reference>
<dbReference type="Proteomes" id="UP000515570">
    <property type="component" value="Chromosome"/>
</dbReference>
<evidence type="ECO:0000313" key="3">
    <source>
        <dbReference type="Proteomes" id="UP000515570"/>
    </source>
</evidence>
<proteinExistence type="predicted"/>
<name>A0A7G5FGQ5_9CORY</name>
<evidence type="ECO:0000313" key="2">
    <source>
        <dbReference type="EMBL" id="QMV85796.1"/>
    </source>
</evidence>
<dbReference type="AlphaFoldDB" id="A0A7G5FGQ5"/>
<dbReference type="InterPro" id="IPR007214">
    <property type="entry name" value="YbaK/aa-tRNA-synth-assoc-dom"/>
</dbReference>
<protein>
    <submittedName>
        <fullName evidence="2">Deacylase</fullName>
    </submittedName>
</protein>
<sequence length="170" mass="18674">MLELTPYGAQTVDPSEHYPTSVCELLTRLNARVQLIDPNFSDTAEFAERYHVPLERCLNALLVETKIEGERQPRLVMVPAHRRIGNSGLKRALGGKSSFMPADRALEVTGMQQGAVTPIGLPPEIPIALDSQALTESSYIIGGQDRSLKIEVPKESLQALADIDYQGLYS</sequence>
<accession>A0A7G5FGQ5</accession>
<dbReference type="SUPFAM" id="SSF55826">
    <property type="entry name" value="YbaK/ProRS associated domain"/>
    <property type="match status" value="1"/>
</dbReference>
<keyword evidence="3" id="KW-1185">Reference proteome</keyword>
<dbReference type="GO" id="GO:0002161">
    <property type="term" value="F:aminoacyl-tRNA deacylase activity"/>
    <property type="evidence" value="ECO:0007669"/>
    <property type="project" value="InterPro"/>
</dbReference>
<feature type="domain" description="YbaK/aminoacyl-tRNA synthetase-associated" evidence="1">
    <location>
        <begin position="38"/>
        <end position="154"/>
    </location>
</feature>
<dbReference type="Pfam" id="PF04073">
    <property type="entry name" value="tRNA_edit"/>
    <property type="match status" value="1"/>
</dbReference>
<evidence type="ECO:0000259" key="1">
    <source>
        <dbReference type="Pfam" id="PF04073"/>
    </source>
</evidence>
<dbReference type="InterPro" id="IPR036754">
    <property type="entry name" value="YbaK/aa-tRNA-synt-asso_dom_sf"/>
</dbReference>
<dbReference type="EMBL" id="CP059833">
    <property type="protein sequence ID" value="QMV85796.1"/>
    <property type="molecule type" value="Genomic_DNA"/>
</dbReference>
<dbReference type="Gene3D" id="3.90.960.10">
    <property type="entry name" value="YbaK/aminoacyl-tRNA synthetase-associated domain"/>
    <property type="match status" value="1"/>
</dbReference>
<dbReference type="RefSeq" id="WP_182386613.1">
    <property type="nucleotide sequence ID" value="NZ_CP059833.1"/>
</dbReference>
<gene>
    <name evidence="2" type="ORF">HW450_03420</name>
</gene>
<organism evidence="2 3">
    <name type="scientific">Corynebacterium hindlerae</name>
    <dbReference type="NCBI Taxonomy" id="699041"/>
    <lineage>
        <taxon>Bacteria</taxon>
        <taxon>Bacillati</taxon>
        <taxon>Actinomycetota</taxon>
        <taxon>Actinomycetes</taxon>
        <taxon>Mycobacteriales</taxon>
        <taxon>Corynebacteriaceae</taxon>
        <taxon>Corynebacterium</taxon>
    </lineage>
</organism>